<evidence type="ECO:0000313" key="3">
    <source>
        <dbReference type="WBParaSite" id="EgrG_002037900"/>
    </source>
</evidence>
<reference evidence="1" key="2">
    <citation type="submission" date="2014-06" db="EMBL/GenBank/DDBJ databases">
        <authorList>
            <person name="Aslett M."/>
        </authorList>
    </citation>
    <scope>NUCLEOTIDE SEQUENCE</scope>
</reference>
<evidence type="ECO:0000313" key="2">
    <source>
        <dbReference type="Proteomes" id="UP000492820"/>
    </source>
</evidence>
<dbReference type="EMBL" id="LK028590">
    <property type="protein sequence ID" value="CDS23300.1"/>
    <property type="molecule type" value="Genomic_DNA"/>
</dbReference>
<reference evidence="1 2" key="1">
    <citation type="journal article" date="2013" name="Nature">
        <title>The genomes of four tapeworm species reveal adaptations to parasitism.</title>
        <authorList>
            <person name="Tsai I.J."/>
            <person name="Zarowiecki M."/>
            <person name="Holroyd N."/>
            <person name="Garciarrubio A."/>
            <person name="Sanchez-Flores A."/>
            <person name="Brooks K.L."/>
            <person name="Tracey A."/>
            <person name="Bobes R.J."/>
            <person name="Fragoso G."/>
            <person name="Sciutto E."/>
            <person name="Aslett M."/>
            <person name="Beasley H."/>
            <person name="Bennett H.M."/>
            <person name="Cai J."/>
            <person name="Camicia F."/>
            <person name="Clark R."/>
            <person name="Cucher M."/>
            <person name="De Silva N."/>
            <person name="Day T.A."/>
            <person name="Deplazes P."/>
            <person name="Estrada K."/>
            <person name="Fernandez C."/>
            <person name="Holland P.W."/>
            <person name="Hou J."/>
            <person name="Hu S."/>
            <person name="Huckvale T."/>
            <person name="Hung S.S."/>
            <person name="Kamenetzky L."/>
            <person name="Keane J.A."/>
            <person name="Kiss F."/>
            <person name="Koziol U."/>
            <person name="Lambert O."/>
            <person name="Liu K."/>
            <person name="Luo X."/>
            <person name="Luo Y."/>
            <person name="Macchiaroli N."/>
            <person name="Nichol S."/>
            <person name="Paps J."/>
            <person name="Parkinson J."/>
            <person name="Pouchkina-Stantcheva N."/>
            <person name="Riddiford N."/>
            <person name="Rosenzvit M."/>
            <person name="Salinas G."/>
            <person name="Wasmuth J.D."/>
            <person name="Zamanian M."/>
            <person name="Zheng Y."/>
            <person name="Cai X."/>
            <person name="Soberon X."/>
            <person name="Olson P.D."/>
            <person name="Laclette J.P."/>
            <person name="Brehm K."/>
            <person name="Berriman M."/>
            <person name="Garciarrubio A."/>
            <person name="Bobes R.J."/>
            <person name="Fragoso G."/>
            <person name="Sanchez-Flores A."/>
            <person name="Estrada K."/>
            <person name="Cevallos M.A."/>
            <person name="Morett E."/>
            <person name="Gonzalez V."/>
            <person name="Portillo T."/>
            <person name="Ochoa-Leyva A."/>
            <person name="Jose M.V."/>
            <person name="Sciutto E."/>
            <person name="Landa A."/>
            <person name="Jimenez L."/>
            <person name="Valdes V."/>
            <person name="Carrero J.C."/>
            <person name="Larralde C."/>
            <person name="Morales-Montor J."/>
            <person name="Limon-Lason J."/>
            <person name="Soberon X."/>
            <person name="Laclette J.P."/>
        </authorList>
    </citation>
    <scope>NUCLEOTIDE SEQUENCE [LARGE SCALE GENOMIC DNA]</scope>
</reference>
<name>A0A068WXY0_ECHGR</name>
<protein>
    <submittedName>
        <fullName evidence="1 3">Uncharacterized protein</fullName>
    </submittedName>
</protein>
<organism evidence="1">
    <name type="scientific">Echinococcus granulosus</name>
    <name type="common">Hydatid tapeworm</name>
    <dbReference type="NCBI Taxonomy" id="6210"/>
    <lineage>
        <taxon>Eukaryota</taxon>
        <taxon>Metazoa</taxon>
        <taxon>Spiralia</taxon>
        <taxon>Lophotrochozoa</taxon>
        <taxon>Platyhelminthes</taxon>
        <taxon>Cestoda</taxon>
        <taxon>Eucestoda</taxon>
        <taxon>Cyclophyllidea</taxon>
        <taxon>Taeniidae</taxon>
        <taxon>Echinococcus</taxon>
        <taxon>Echinococcus granulosus group</taxon>
    </lineage>
</organism>
<accession>A0A068WXY0</accession>
<reference evidence="3" key="3">
    <citation type="submission" date="2020-10" db="UniProtKB">
        <authorList>
            <consortium name="WormBaseParasite"/>
        </authorList>
    </citation>
    <scope>IDENTIFICATION</scope>
</reference>
<dbReference type="WBParaSite" id="EgrG_002037900">
    <property type="protein sequence ID" value="EgrG_002037900"/>
    <property type="gene ID" value="EgrG_002037900"/>
</dbReference>
<dbReference type="Proteomes" id="UP000492820">
    <property type="component" value="Unassembled WGS sequence"/>
</dbReference>
<proteinExistence type="predicted"/>
<gene>
    <name evidence="1" type="ORF">EgrG_002037900</name>
</gene>
<dbReference type="AlphaFoldDB" id="A0A068WXY0"/>
<evidence type="ECO:0000313" key="1">
    <source>
        <dbReference type="EMBL" id="CDS23300.1"/>
    </source>
</evidence>
<sequence length="149" mass="16767">MSVVRVDAIVKTGDYDDEEEKVEKEGPVESVKQWKELSKLDGNSISSNEPHRCGVCRAWCRIVTERFVNPDAVMQHLHDLFLEKTGIPCKEGRALVTRLFLGPDGSRCTEETVLRGFEDLFTVSRLLPFPPLPIVICLLPPLPPPPLME</sequence>